<dbReference type="RefSeq" id="WP_345445954.1">
    <property type="nucleotide sequence ID" value="NZ_BAABKP010000002.1"/>
</dbReference>
<evidence type="ECO:0000256" key="8">
    <source>
        <dbReference type="RuleBase" id="RU363041"/>
    </source>
</evidence>
<dbReference type="PANTHER" id="PTHR30269">
    <property type="entry name" value="TRANSMEMBRANE PROTEIN YFCA"/>
    <property type="match status" value="1"/>
</dbReference>
<comment type="subcellular location">
    <subcellularLocation>
        <location evidence="1 8">Cell membrane</location>
        <topology evidence="1 8">Multi-pass membrane protein</topology>
    </subcellularLocation>
</comment>
<proteinExistence type="inferred from homology"/>
<feature type="transmembrane region" description="Helical" evidence="8">
    <location>
        <begin position="51"/>
        <end position="71"/>
    </location>
</feature>
<feature type="transmembrane region" description="Helical" evidence="8">
    <location>
        <begin position="80"/>
        <end position="99"/>
    </location>
</feature>
<keyword evidence="10" id="KW-1185">Reference proteome</keyword>
<evidence type="ECO:0000256" key="5">
    <source>
        <dbReference type="ARBA" id="ARBA00022692"/>
    </source>
</evidence>
<evidence type="ECO:0000256" key="7">
    <source>
        <dbReference type="ARBA" id="ARBA00023136"/>
    </source>
</evidence>
<evidence type="ECO:0000256" key="1">
    <source>
        <dbReference type="ARBA" id="ARBA00004651"/>
    </source>
</evidence>
<protein>
    <recommendedName>
        <fullName evidence="8">Probable membrane transporter protein</fullName>
    </recommendedName>
</protein>
<feature type="transmembrane region" description="Helical" evidence="8">
    <location>
        <begin position="105"/>
        <end position="124"/>
    </location>
</feature>
<comment type="caution">
    <text evidence="9">The sequence shown here is derived from an EMBL/GenBank/DDBJ whole genome shotgun (WGS) entry which is preliminary data.</text>
</comment>
<dbReference type="Proteomes" id="UP001500187">
    <property type="component" value="Unassembled WGS sequence"/>
</dbReference>
<dbReference type="InterPro" id="IPR002781">
    <property type="entry name" value="TM_pro_TauE-like"/>
</dbReference>
<name>A0ABP9BLC3_9MICC</name>
<evidence type="ECO:0000256" key="4">
    <source>
        <dbReference type="ARBA" id="ARBA00022475"/>
    </source>
</evidence>
<feature type="transmembrane region" description="Helical" evidence="8">
    <location>
        <begin position="136"/>
        <end position="155"/>
    </location>
</feature>
<dbReference type="InterPro" id="IPR052017">
    <property type="entry name" value="TSUP"/>
</dbReference>
<evidence type="ECO:0000256" key="6">
    <source>
        <dbReference type="ARBA" id="ARBA00022989"/>
    </source>
</evidence>
<reference evidence="10" key="1">
    <citation type="journal article" date="2019" name="Int. J. Syst. Evol. Microbiol.">
        <title>The Global Catalogue of Microorganisms (GCM) 10K type strain sequencing project: providing services to taxonomists for standard genome sequencing and annotation.</title>
        <authorList>
            <consortium name="The Broad Institute Genomics Platform"/>
            <consortium name="The Broad Institute Genome Sequencing Center for Infectious Disease"/>
            <person name="Wu L."/>
            <person name="Ma J."/>
        </authorList>
    </citation>
    <scope>NUCLEOTIDE SEQUENCE [LARGE SCALE GENOMIC DNA]</scope>
    <source>
        <strain evidence="10">JCM 18541</strain>
    </source>
</reference>
<keyword evidence="3" id="KW-0813">Transport</keyword>
<comment type="similarity">
    <text evidence="2 8">Belongs to the 4-toluene sulfonate uptake permease (TSUP) (TC 2.A.102) family.</text>
</comment>
<keyword evidence="6 8" id="KW-1133">Transmembrane helix</keyword>
<keyword evidence="5 8" id="KW-0812">Transmembrane</keyword>
<gene>
    <name evidence="9" type="ORF">GCM10023352_13720</name>
</gene>
<keyword evidence="7 8" id="KW-0472">Membrane</keyword>
<keyword evidence="4 8" id="KW-1003">Cell membrane</keyword>
<organism evidence="9 10">
    <name type="scientific">Rothia endophytica</name>
    <dbReference type="NCBI Taxonomy" id="1324766"/>
    <lineage>
        <taxon>Bacteria</taxon>
        <taxon>Bacillati</taxon>
        <taxon>Actinomycetota</taxon>
        <taxon>Actinomycetes</taxon>
        <taxon>Micrococcales</taxon>
        <taxon>Micrococcaceae</taxon>
        <taxon>Rothia</taxon>
    </lineage>
</organism>
<sequence>MLGLEGLDLLTLSLLLLAAFAAGWVDAVVGGGGMIQLPALLMVPGLTPVQALATNKVGSVFGTLTSAATYLRRVPVDRRTALPTALLAFGASVMGALLATILPVVLIKPLIILALLGVLVYTLLKPQLGELSRPNHTGGRLLLTSLGIGAVIGFYDGVLGPGTGSFLMIAMISLLGYSFLQATAHAKIINAATNLGAIVLFSLGGHTVWWLGLALGVANMAGGYLGARTAIARGNGFIRVMMLCVVSALILKLSYDLLTGA</sequence>
<dbReference type="EMBL" id="BAABKP010000002">
    <property type="protein sequence ID" value="GAA4795711.1"/>
    <property type="molecule type" value="Genomic_DNA"/>
</dbReference>
<accession>A0ABP9BLC3</accession>
<evidence type="ECO:0000313" key="10">
    <source>
        <dbReference type="Proteomes" id="UP001500187"/>
    </source>
</evidence>
<feature type="transmembrane region" description="Helical" evidence="8">
    <location>
        <begin position="236"/>
        <end position="255"/>
    </location>
</feature>
<evidence type="ECO:0000256" key="3">
    <source>
        <dbReference type="ARBA" id="ARBA00022448"/>
    </source>
</evidence>
<feature type="transmembrane region" description="Helical" evidence="8">
    <location>
        <begin position="187"/>
        <end position="203"/>
    </location>
</feature>
<feature type="transmembrane region" description="Helical" evidence="8">
    <location>
        <begin position="161"/>
        <end position="180"/>
    </location>
</feature>
<dbReference type="Pfam" id="PF01925">
    <property type="entry name" value="TauE"/>
    <property type="match status" value="1"/>
</dbReference>
<dbReference type="PANTHER" id="PTHR30269:SF0">
    <property type="entry name" value="MEMBRANE TRANSPORTER PROTEIN YFCA-RELATED"/>
    <property type="match status" value="1"/>
</dbReference>
<evidence type="ECO:0000256" key="2">
    <source>
        <dbReference type="ARBA" id="ARBA00009142"/>
    </source>
</evidence>
<evidence type="ECO:0000313" key="9">
    <source>
        <dbReference type="EMBL" id="GAA4795711.1"/>
    </source>
</evidence>